<dbReference type="SMART" id="SM00198">
    <property type="entry name" value="SCP"/>
    <property type="match status" value="1"/>
</dbReference>
<dbReference type="PANTHER" id="PTHR10334">
    <property type="entry name" value="CYSTEINE-RICH SECRETORY PROTEIN-RELATED"/>
    <property type="match status" value="1"/>
</dbReference>
<dbReference type="AlphaFoldDB" id="A0AAU9X9J2"/>
<dbReference type="Proteomes" id="UP001159428">
    <property type="component" value="Unassembled WGS sequence"/>
</dbReference>
<sequence length="247" mass="28429">MVPKILNKEFWDHLALFPKLKGETVLNSSIFISRSSTPSFREQCLKWHNAYRELHQRREIVHTNYKSPDYAYSPPQQVQNVTWNDTLAANAEKWANYLATNNLFEHAKNIWEGENLYVSGSPLPTEPCTEATQLFYREIDNYDFSKPGFSLKTGHFTQVIFHNFFNATDSLSVIHVEVTPKRIRNDSRLVVVIRYFPPGNLISGKEAFKKNVLPIPERGRSGAFEMRASLALTGFVFIVGTCCQFLF</sequence>
<feature type="domain" description="SCP" evidence="1">
    <location>
        <begin position="39"/>
        <end position="203"/>
    </location>
</feature>
<name>A0AAU9X9J2_9CNID</name>
<dbReference type="InterPro" id="IPR035940">
    <property type="entry name" value="CAP_sf"/>
</dbReference>
<evidence type="ECO:0000313" key="2">
    <source>
        <dbReference type="EMBL" id="CAH3140087.1"/>
    </source>
</evidence>
<dbReference type="InterPro" id="IPR001283">
    <property type="entry name" value="CRISP-related"/>
</dbReference>
<gene>
    <name evidence="2" type="ORF">PMEA_00018735</name>
</gene>
<dbReference type="InterPro" id="IPR014044">
    <property type="entry name" value="CAP_dom"/>
</dbReference>
<evidence type="ECO:0000313" key="3">
    <source>
        <dbReference type="Proteomes" id="UP001159428"/>
    </source>
</evidence>
<dbReference type="PRINTS" id="PR00837">
    <property type="entry name" value="V5TPXLIKE"/>
</dbReference>
<reference evidence="2 3" key="1">
    <citation type="submission" date="2022-05" db="EMBL/GenBank/DDBJ databases">
        <authorList>
            <consortium name="Genoscope - CEA"/>
            <person name="William W."/>
        </authorList>
    </citation>
    <scope>NUCLEOTIDE SEQUENCE [LARGE SCALE GENOMIC DNA]</scope>
</reference>
<keyword evidence="3" id="KW-1185">Reference proteome</keyword>
<dbReference type="InterPro" id="IPR034113">
    <property type="entry name" value="SCP_GAPR1-like"/>
</dbReference>
<evidence type="ECO:0000259" key="1">
    <source>
        <dbReference type="SMART" id="SM00198"/>
    </source>
</evidence>
<protein>
    <recommendedName>
        <fullName evidence="1">SCP domain-containing protein</fullName>
    </recommendedName>
</protein>
<dbReference type="Pfam" id="PF00188">
    <property type="entry name" value="CAP"/>
    <property type="match status" value="1"/>
</dbReference>
<organism evidence="2 3">
    <name type="scientific">Pocillopora meandrina</name>
    <dbReference type="NCBI Taxonomy" id="46732"/>
    <lineage>
        <taxon>Eukaryota</taxon>
        <taxon>Metazoa</taxon>
        <taxon>Cnidaria</taxon>
        <taxon>Anthozoa</taxon>
        <taxon>Hexacorallia</taxon>
        <taxon>Scleractinia</taxon>
        <taxon>Astrocoeniina</taxon>
        <taxon>Pocilloporidae</taxon>
        <taxon>Pocillopora</taxon>
    </lineage>
</organism>
<dbReference type="EMBL" id="CALNXJ010000033">
    <property type="protein sequence ID" value="CAH3140087.1"/>
    <property type="molecule type" value="Genomic_DNA"/>
</dbReference>
<dbReference type="CDD" id="cd05382">
    <property type="entry name" value="CAP_GAPR1-like"/>
    <property type="match status" value="1"/>
</dbReference>
<accession>A0AAU9X9J2</accession>
<comment type="caution">
    <text evidence="2">The sequence shown here is derived from an EMBL/GenBank/DDBJ whole genome shotgun (WGS) entry which is preliminary data.</text>
</comment>
<dbReference type="Gene3D" id="3.40.33.10">
    <property type="entry name" value="CAP"/>
    <property type="match status" value="1"/>
</dbReference>
<dbReference type="SUPFAM" id="SSF55797">
    <property type="entry name" value="PR-1-like"/>
    <property type="match status" value="1"/>
</dbReference>
<proteinExistence type="predicted"/>